<dbReference type="InterPro" id="IPR020094">
    <property type="entry name" value="TruA/RsuA/RluB/E/F_N"/>
</dbReference>
<organism evidence="3 4">
    <name type="scientific">Pseudo-nitzschia multistriata</name>
    <dbReference type="NCBI Taxonomy" id="183589"/>
    <lineage>
        <taxon>Eukaryota</taxon>
        <taxon>Sar</taxon>
        <taxon>Stramenopiles</taxon>
        <taxon>Ochrophyta</taxon>
        <taxon>Bacillariophyta</taxon>
        <taxon>Bacillariophyceae</taxon>
        <taxon>Bacillariophycidae</taxon>
        <taxon>Bacillariales</taxon>
        <taxon>Bacillariaceae</taxon>
        <taxon>Pseudo-nitzschia</taxon>
    </lineage>
</organism>
<dbReference type="PANTHER" id="PTHR11142:SF10">
    <property type="entry name" value="TRNA PSEUDOURIDINE SYNTHASE"/>
    <property type="match status" value="1"/>
</dbReference>
<proteinExistence type="predicted"/>
<keyword evidence="1" id="KW-0413">Isomerase</keyword>
<dbReference type="PANTHER" id="PTHR11142">
    <property type="entry name" value="PSEUDOURIDYLATE SYNTHASE"/>
    <property type="match status" value="1"/>
</dbReference>
<gene>
    <name evidence="3" type="ORF">PSNMU_V1.4_AUG-EV-PASAV3_0074220</name>
</gene>
<dbReference type="GO" id="GO:0031119">
    <property type="term" value="P:tRNA pseudouridine synthesis"/>
    <property type="evidence" value="ECO:0007669"/>
    <property type="project" value="TreeGrafter"/>
</dbReference>
<dbReference type="SUPFAM" id="SSF55120">
    <property type="entry name" value="Pseudouridine synthase"/>
    <property type="match status" value="1"/>
</dbReference>
<protein>
    <submittedName>
        <fullName evidence="3">Uncharacterized protein</fullName>
    </submittedName>
</protein>
<dbReference type="Gene3D" id="3.30.70.660">
    <property type="entry name" value="Pseudouridine synthase I, catalytic domain, C-terminal subdomain"/>
    <property type="match status" value="1"/>
</dbReference>
<accession>A0A448ZEQ7</accession>
<feature type="region of interest" description="Disordered" evidence="2">
    <location>
        <begin position="131"/>
        <end position="159"/>
    </location>
</feature>
<evidence type="ECO:0000313" key="3">
    <source>
        <dbReference type="EMBL" id="VEU40533.1"/>
    </source>
</evidence>
<sequence>MHPLSLSGYEDSFDRIYQPFSTENESDSTRDNISGGGKNSLIEGATTASIAASPFAWTPPKNQKEEEKMQNFYLQVAYEGNAFCGWQTQLKNLVKPSVQRTLEEWLTVLQNNGHALEADIIVDAVKNADRKRERRLKKQGKRETKNVTKKDSRSENSFSTAPRIRWADLPVAGRTDAGVSAIGQVCRFRTHRKDLTAEMISDYLTNRITTAPEISQSLGITKIVKVSRSFHPTFSTSCRAYAYLIDVDTEHNSDCDGVLELFKGGRAKHQISLLDGMLQKLEGKALDYIGLSYGRVKTLNTICTLHHARAKLVRYETSAGAKSRARTAVCIELVGDRFLRRMVRLLVEASVRLVSTAEKNAETEPPVIGGIADCGATTDALLQLVEKRDRTIVGRPAPPDGLVFVGARLPLA</sequence>
<keyword evidence="4" id="KW-1185">Reference proteome</keyword>
<dbReference type="Proteomes" id="UP000291116">
    <property type="component" value="Unassembled WGS sequence"/>
</dbReference>
<dbReference type="OrthoDB" id="271910at2759"/>
<dbReference type="InterPro" id="IPR020103">
    <property type="entry name" value="PsdUridine_synth_cat_dom_sf"/>
</dbReference>
<feature type="compositionally biased region" description="Basic and acidic residues" evidence="2">
    <location>
        <begin position="141"/>
        <end position="154"/>
    </location>
</feature>
<name>A0A448ZEQ7_9STRA</name>
<dbReference type="InterPro" id="IPR001406">
    <property type="entry name" value="PsdUridine_synth_TruA"/>
</dbReference>
<evidence type="ECO:0000313" key="4">
    <source>
        <dbReference type="Proteomes" id="UP000291116"/>
    </source>
</evidence>
<dbReference type="GO" id="GO:0009982">
    <property type="term" value="F:pseudouridine synthase activity"/>
    <property type="evidence" value="ECO:0007669"/>
    <property type="project" value="InterPro"/>
</dbReference>
<dbReference type="Gene3D" id="3.30.70.580">
    <property type="entry name" value="Pseudouridine synthase I, catalytic domain, N-terminal subdomain"/>
    <property type="match status" value="1"/>
</dbReference>
<feature type="region of interest" description="Disordered" evidence="2">
    <location>
        <begin position="20"/>
        <end position="40"/>
    </location>
</feature>
<dbReference type="AlphaFoldDB" id="A0A448ZEQ7"/>
<evidence type="ECO:0000256" key="1">
    <source>
        <dbReference type="ARBA" id="ARBA00023235"/>
    </source>
</evidence>
<reference evidence="3 4" key="1">
    <citation type="submission" date="2019-01" db="EMBL/GenBank/DDBJ databases">
        <authorList>
            <person name="Ferrante I. M."/>
        </authorList>
    </citation>
    <scope>NUCLEOTIDE SEQUENCE [LARGE SCALE GENOMIC DNA]</scope>
    <source>
        <strain evidence="3 4">B856</strain>
    </source>
</reference>
<dbReference type="InterPro" id="IPR020095">
    <property type="entry name" value="PsdUridine_synth_TruA_C"/>
</dbReference>
<dbReference type="GO" id="GO:0003723">
    <property type="term" value="F:RNA binding"/>
    <property type="evidence" value="ECO:0007669"/>
    <property type="project" value="InterPro"/>
</dbReference>
<evidence type="ECO:0000256" key="2">
    <source>
        <dbReference type="SAM" id="MobiDB-lite"/>
    </source>
</evidence>
<dbReference type="EMBL" id="CAACVS010000288">
    <property type="protein sequence ID" value="VEU40533.1"/>
    <property type="molecule type" value="Genomic_DNA"/>
</dbReference>